<name>A0A9E7HII4_9LILI</name>
<evidence type="ECO:0000256" key="1">
    <source>
        <dbReference type="SAM" id="MobiDB-lite"/>
    </source>
</evidence>
<gene>
    <name evidence="2" type="ORF">MUK42_17808</name>
</gene>
<dbReference type="AlphaFoldDB" id="A0A9E7HII4"/>
<sequence>MIVMLVPSLKRYPRDGGPVGLLVDMKRPAKESEEQPKQYEQKHSEISSSPKIRTMFGNAELTGFVEVSTSQKLSAMLNRLKIVPGSSPDLQLILFSGPRHECLCGQQKDMLSSELSGI</sequence>
<dbReference type="Proteomes" id="UP001055439">
    <property type="component" value="Chromosome 8"/>
</dbReference>
<organism evidence="2 3">
    <name type="scientific">Musa troglodytarum</name>
    <name type="common">fe'i banana</name>
    <dbReference type="NCBI Taxonomy" id="320322"/>
    <lineage>
        <taxon>Eukaryota</taxon>
        <taxon>Viridiplantae</taxon>
        <taxon>Streptophyta</taxon>
        <taxon>Embryophyta</taxon>
        <taxon>Tracheophyta</taxon>
        <taxon>Spermatophyta</taxon>
        <taxon>Magnoliopsida</taxon>
        <taxon>Liliopsida</taxon>
        <taxon>Zingiberales</taxon>
        <taxon>Musaceae</taxon>
        <taxon>Musa</taxon>
    </lineage>
</organism>
<reference evidence="2" key="1">
    <citation type="submission" date="2022-05" db="EMBL/GenBank/DDBJ databases">
        <title>The Musa troglodytarum L. genome provides insights into the mechanism of non-climacteric behaviour and enrichment of carotenoids.</title>
        <authorList>
            <person name="Wang J."/>
        </authorList>
    </citation>
    <scope>NUCLEOTIDE SEQUENCE</scope>
    <source>
        <tissue evidence="2">Leaf</tissue>
    </source>
</reference>
<feature type="region of interest" description="Disordered" evidence="1">
    <location>
        <begin position="29"/>
        <end position="51"/>
    </location>
</feature>
<accession>A0A9E7HII4</accession>
<evidence type="ECO:0000313" key="2">
    <source>
        <dbReference type="EMBL" id="URE30597.1"/>
    </source>
</evidence>
<protein>
    <submittedName>
        <fullName evidence="2">Uncharacterized protein</fullName>
    </submittedName>
</protein>
<evidence type="ECO:0000313" key="3">
    <source>
        <dbReference type="Proteomes" id="UP001055439"/>
    </source>
</evidence>
<dbReference type="OrthoDB" id="754232at2759"/>
<feature type="non-terminal residue" evidence="2">
    <location>
        <position position="118"/>
    </location>
</feature>
<feature type="compositionally biased region" description="Basic and acidic residues" evidence="1">
    <location>
        <begin position="29"/>
        <end position="45"/>
    </location>
</feature>
<dbReference type="EMBL" id="CP097510">
    <property type="protein sequence ID" value="URE30597.1"/>
    <property type="molecule type" value="Genomic_DNA"/>
</dbReference>
<proteinExistence type="predicted"/>
<keyword evidence="3" id="KW-1185">Reference proteome</keyword>